<feature type="transmembrane region" description="Helical" evidence="2">
    <location>
        <begin position="424"/>
        <end position="443"/>
    </location>
</feature>
<reference evidence="4" key="1">
    <citation type="submission" date="2020-03" db="EMBL/GenBank/DDBJ databases">
        <title>Whole-genome sequence of the purple nonsulfur bacterium Rhodocyclus tenuis DSM112.</title>
        <authorList>
            <person name="Kyndt J.A."/>
            <person name="Meyer T.E."/>
        </authorList>
    </citation>
    <scope>NUCLEOTIDE SEQUENCE [LARGE SCALE GENOMIC DNA]</scope>
    <source>
        <strain evidence="4">DSM 112</strain>
    </source>
</reference>
<keyword evidence="4" id="KW-1185">Reference proteome</keyword>
<dbReference type="Gene3D" id="1.20.1250.20">
    <property type="entry name" value="MFS general substrate transporter like domains"/>
    <property type="match status" value="2"/>
</dbReference>
<feature type="transmembrane region" description="Helical" evidence="2">
    <location>
        <begin position="170"/>
        <end position="190"/>
    </location>
</feature>
<protein>
    <submittedName>
        <fullName evidence="3">MFS transporter</fullName>
    </submittedName>
</protein>
<evidence type="ECO:0000313" key="3">
    <source>
        <dbReference type="EMBL" id="NJA90189.1"/>
    </source>
</evidence>
<dbReference type="PANTHER" id="PTHR11328:SF24">
    <property type="entry name" value="MAJOR FACILITATOR SUPERFAMILY (MFS) PROFILE DOMAIN-CONTAINING PROTEIN"/>
    <property type="match status" value="1"/>
</dbReference>
<gene>
    <name evidence="3" type="ORF">HCX48_13290</name>
</gene>
<keyword evidence="2" id="KW-0472">Membrane</keyword>
<sequence length="485" mass="50544">MSATELPAVAATVLPPRPAPAIAPPPSWRAWSRRLAYGALGLPLAMAALPIYVHAPRLWAEATGLSLAVLGGVLLAARLCDAVIDPLLGAWSDRAGRRQGLILLALPFLAAGFFALLHPPPQFAVLWLLLSLLTTYFGFSLASIAYQAWGAEIGRDAGERTRLVACREGFGLVGVVLAAVLPTLLGSSPADGNPLADGAPTGLGAGLATLAWIYPPLLAALGAVTLLASPTHVAHTNHAPHSLPHRPPFWQGLRQPLADARFRRLLGVFVVNGVAAALPATLVLFFVADVLQAARWSGAFLALYFIAGVVFLPLWVALSRRIGRVAAWVSAMLLACLSFVWASLLGPGDVLSFGVICLLSGAALGADLTLPAALLADISAGRVPVAGYADDTANADDGDNAAQRCASESSAGGYFGWWNLVSKLNLALAAGLSLPLLDVVGYRPEVNEAGAVAALVAVYCGLPIVFKTVAAALAWRWRRQLEGFS</sequence>
<feature type="transmembrane region" description="Helical" evidence="2">
    <location>
        <begin position="65"/>
        <end position="88"/>
    </location>
</feature>
<comment type="similarity">
    <text evidence="1">Belongs to the sodium:galactoside symporter (TC 2.A.2) family.</text>
</comment>
<evidence type="ECO:0000256" key="2">
    <source>
        <dbReference type="SAM" id="Phobius"/>
    </source>
</evidence>
<feature type="transmembrane region" description="Helical" evidence="2">
    <location>
        <begin position="124"/>
        <end position="149"/>
    </location>
</feature>
<feature type="transmembrane region" description="Helical" evidence="2">
    <location>
        <begin position="350"/>
        <end position="375"/>
    </location>
</feature>
<feature type="transmembrane region" description="Helical" evidence="2">
    <location>
        <begin position="299"/>
        <end position="318"/>
    </location>
</feature>
<name>A0ABX0WKQ3_9RHOO</name>
<accession>A0ABX0WKQ3</accession>
<keyword evidence="2" id="KW-0812">Transmembrane</keyword>
<comment type="caution">
    <text evidence="3">The sequence shown here is derived from an EMBL/GenBank/DDBJ whole genome shotgun (WGS) entry which is preliminary data.</text>
</comment>
<dbReference type="RefSeq" id="WP_167682771.1">
    <property type="nucleotide sequence ID" value="NZ_JAATWB010000015.1"/>
</dbReference>
<feature type="transmembrane region" description="Helical" evidence="2">
    <location>
        <begin position="265"/>
        <end position="287"/>
    </location>
</feature>
<evidence type="ECO:0000256" key="1">
    <source>
        <dbReference type="ARBA" id="ARBA00009617"/>
    </source>
</evidence>
<feature type="transmembrane region" description="Helical" evidence="2">
    <location>
        <begin position="449"/>
        <end position="475"/>
    </location>
</feature>
<organism evidence="3 4">
    <name type="scientific">Rhodocyclus gracilis</name>
    <dbReference type="NCBI Taxonomy" id="2929842"/>
    <lineage>
        <taxon>Bacteria</taxon>
        <taxon>Pseudomonadati</taxon>
        <taxon>Pseudomonadota</taxon>
        <taxon>Betaproteobacteria</taxon>
        <taxon>Rhodocyclales</taxon>
        <taxon>Rhodocyclaceae</taxon>
        <taxon>Rhodocyclus</taxon>
    </lineage>
</organism>
<evidence type="ECO:0000313" key="4">
    <source>
        <dbReference type="Proteomes" id="UP000720344"/>
    </source>
</evidence>
<dbReference type="Pfam" id="PF13347">
    <property type="entry name" value="MFS_2"/>
    <property type="match status" value="2"/>
</dbReference>
<feature type="transmembrane region" description="Helical" evidence="2">
    <location>
        <begin position="325"/>
        <end position="344"/>
    </location>
</feature>
<feature type="transmembrane region" description="Helical" evidence="2">
    <location>
        <begin position="100"/>
        <end position="118"/>
    </location>
</feature>
<dbReference type="InterPro" id="IPR036259">
    <property type="entry name" value="MFS_trans_sf"/>
</dbReference>
<dbReference type="PANTHER" id="PTHR11328">
    <property type="entry name" value="MAJOR FACILITATOR SUPERFAMILY DOMAIN-CONTAINING PROTEIN"/>
    <property type="match status" value="1"/>
</dbReference>
<keyword evidence="2" id="KW-1133">Transmembrane helix</keyword>
<dbReference type="EMBL" id="JAATWB010000015">
    <property type="protein sequence ID" value="NJA90189.1"/>
    <property type="molecule type" value="Genomic_DNA"/>
</dbReference>
<proteinExistence type="inferred from homology"/>
<feature type="transmembrane region" description="Helical" evidence="2">
    <location>
        <begin position="35"/>
        <end position="53"/>
    </location>
</feature>
<dbReference type="InterPro" id="IPR039672">
    <property type="entry name" value="MFS_2"/>
</dbReference>
<dbReference type="Proteomes" id="UP000720344">
    <property type="component" value="Unassembled WGS sequence"/>
</dbReference>
<dbReference type="SUPFAM" id="SSF103473">
    <property type="entry name" value="MFS general substrate transporter"/>
    <property type="match status" value="1"/>
</dbReference>
<feature type="transmembrane region" description="Helical" evidence="2">
    <location>
        <begin position="210"/>
        <end position="228"/>
    </location>
</feature>